<evidence type="ECO:0008006" key="4">
    <source>
        <dbReference type="Google" id="ProtNLM"/>
    </source>
</evidence>
<dbReference type="AlphaFoldDB" id="A0AAG5D5V0"/>
<dbReference type="EnsemblMetazoa" id="ENSAATROPT006919">
    <property type="protein sequence ID" value="ENSAATROPP006230"/>
    <property type="gene ID" value="ENSAATROPG005628"/>
</dbReference>
<evidence type="ECO:0000256" key="1">
    <source>
        <dbReference type="SAM" id="Phobius"/>
    </source>
</evidence>
<keyword evidence="1" id="KW-1133">Transmembrane helix</keyword>
<keyword evidence="3" id="KW-1185">Reference proteome</keyword>
<evidence type="ECO:0000313" key="3">
    <source>
        <dbReference type="Proteomes" id="UP000075880"/>
    </source>
</evidence>
<proteinExistence type="predicted"/>
<dbReference type="Proteomes" id="UP000075880">
    <property type="component" value="Unassembled WGS sequence"/>
</dbReference>
<reference evidence="2" key="1">
    <citation type="submission" date="2024-04" db="UniProtKB">
        <authorList>
            <consortium name="EnsemblMetazoa"/>
        </authorList>
    </citation>
    <scope>IDENTIFICATION</scope>
    <source>
        <strain evidence="2">EBRO</strain>
    </source>
</reference>
<keyword evidence="1" id="KW-0472">Membrane</keyword>
<accession>A0AAG5D5V0</accession>
<feature type="transmembrane region" description="Helical" evidence="1">
    <location>
        <begin position="198"/>
        <end position="219"/>
    </location>
</feature>
<evidence type="ECO:0000313" key="2">
    <source>
        <dbReference type="EnsemblMetazoa" id="ENSAATROPP006230"/>
    </source>
</evidence>
<sequence length="263" mass="29491">MGNPDSVSPILLTNFVTSNHSPNVSATATIKQPISRPGIVECRASNSEGVSYAVASLFLDNFFHPNRVESSLNNNTQLDPLQFTIISPIGTINESSTVHLECKATYYEFSYKFNFKYDDTFLSVNGTLQDDFWVTNIKITGPRGKLVTCIAQHKNGTELGKQIILPVELTVIQELGTVANERDSFSLFKVLVDVTINIIFFIYFLNTSAIVCLLCYFWLEWIHLKLLKSKPNILSLLSKELADQEYSQTAQLQSCRLDTESIS</sequence>
<keyword evidence="1" id="KW-0812">Transmembrane</keyword>
<name>A0AAG5D5V0_ANOAO</name>
<protein>
    <recommendedName>
        <fullName evidence="4">Ig-like domain-containing protein</fullName>
    </recommendedName>
</protein>
<organism evidence="2 3">
    <name type="scientific">Anopheles atroparvus</name>
    <name type="common">European mosquito</name>
    <dbReference type="NCBI Taxonomy" id="41427"/>
    <lineage>
        <taxon>Eukaryota</taxon>
        <taxon>Metazoa</taxon>
        <taxon>Ecdysozoa</taxon>
        <taxon>Arthropoda</taxon>
        <taxon>Hexapoda</taxon>
        <taxon>Insecta</taxon>
        <taxon>Pterygota</taxon>
        <taxon>Neoptera</taxon>
        <taxon>Endopterygota</taxon>
        <taxon>Diptera</taxon>
        <taxon>Nematocera</taxon>
        <taxon>Culicoidea</taxon>
        <taxon>Culicidae</taxon>
        <taxon>Anophelinae</taxon>
        <taxon>Anopheles</taxon>
    </lineage>
</organism>